<dbReference type="Pfam" id="PF07729">
    <property type="entry name" value="FCD"/>
    <property type="match status" value="1"/>
</dbReference>
<dbReference type="PROSITE" id="PS50949">
    <property type="entry name" value="HTH_GNTR"/>
    <property type="match status" value="1"/>
</dbReference>
<dbReference type="KEGG" id="dmt:DESME_09880"/>
<dbReference type="EMBL" id="CP007032">
    <property type="protein sequence ID" value="AHF07300.1"/>
    <property type="molecule type" value="Genomic_DNA"/>
</dbReference>
<dbReference type="SMART" id="SM00345">
    <property type="entry name" value="HTH_GNTR"/>
    <property type="match status" value="1"/>
</dbReference>
<proteinExistence type="predicted"/>
<dbReference type="InterPro" id="IPR011711">
    <property type="entry name" value="GntR_C"/>
</dbReference>
<keyword evidence="2" id="KW-0238">DNA-binding</keyword>
<dbReference type="SMART" id="SM00895">
    <property type="entry name" value="FCD"/>
    <property type="match status" value="1"/>
</dbReference>
<organism evidence="5 6">
    <name type="scientific">Desulfitobacterium metallireducens DSM 15288</name>
    <dbReference type="NCBI Taxonomy" id="871968"/>
    <lineage>
        <taxon>Bacteria</taxon>
        <taxon>Bacillati</taxon>
        <taxon>Bacillota</taxon>
        <taxon>Clostridia</taxon>
        <taxon>Eubacteriales</taxon>
        <taxon>Desulfitobacteriaceae</taxon>
        <taxon>Desulfitobacterium</taxon>
    </lineage>
</organism>
<name>W0E8W5_9FIRM</name>
<dbReference type="SUPFAM" id="SSF46785">
    <property type="entry name" value="Winged helix' DNA-binding domain"/>
    <property type="match status" value="1"/>
</dbReference>
<reference evidence="5 6" key="1">
    <citation type="submission" date="2013-12" db="EMBL/GenBank/DDBJ databases">
        <authorList>
            <consortium name="DOE Joint Genome Institute"/>
            <person name="Smidt H."/>
            <person name="Huntemann M."/>
            <person name="Han J."/>
            <person name="Chen A."/>
            <person name="Kyrpides N."/>
            <person name="Mavromatis K."/>
            <person name="Markowitz V."/>
            <person name="Palaniappan K."/>
            <person name="Ivanova N."/>
            <person name="Schaumberg A."/>
            <person name="Pati A."/>
            <person name="Liolios K."/>
            <person name="Nordberg H.P."/>
            <person name="Cantor M.N."/>
            <person name="Hua S.X."/>
            <person name="Woyke T."/>
        </authorList>
    </citation>
    <scope>NUCLEOTIDE SEQUENCE [LARGE SCALE GENOMIC DNA]</scope>
    <source>
        <strain evidence="6">DSM 15288</strain>
    </source>
</reference>
<evidence type="ECO:0000256" key="1">
    <source>
        <dbReference type="ARBA" id="ARBA00023015"/>
    </source>
</evidence>
<dbReference type="Pfam" id="PF00392">
    <property type="entry name" value="GntR"/>
    <property type="match status" value="1"/>
</dbReference>
<dbReference type="GO" id="GO:0003700">
    <property type="term" value="F:DNA-binding transcription factor activity"/>
    <property type="evidence" value="ECO:0007669"/>
    <property type="project" value="InterPro"/>
</dbReference>
<keyword evidence="1" id="KW-0805">Transcription regulation</keyword>
<dbReference type="AlphaFoldDB" id="W0E8W5"/>
<dbReference type="Gene3D" id="1.20.120.530">
    <property type="entry name" value="GntR ligand-binding domain-like"/>
    <property type="match status" value="1"/>
</dbReference>
<protein>
    <submittedName>
        <fullName evidence="5">GntR family transcriptional regulator</fullName>
    </submittedName>
</protein>
<dbReference type="InterPro" id="IPR036390">
    <property type="entry name" value="WH_DNA-bd_sf"/>
</dbReference>
<evidence type="ECO:0000256" key="3">
    <source>
        <dbReference type="ARBA" id="ARBA00023163"/>
    </source>
</evidence>
<dbReference type="InterPro" id="IPR008920">
    <property type="entry name" value="TF_FadR/GntR_C"/>
</dbReference>
<evidence type="ECO:0000259" key="4">
    <source>
        <dbReference type="PROSITE" id="PS50949"/>
    </source>
</evidence>
<evidence type="ECO:0000256" key="2">
    <source>
        <dbReference type="ARBA" id="ARBA00023125"/>
    </source>
</evidence>
<dbReference type="InterPro" id="IPR036388">
    <property type="entry name" value="WH-like_DNA-bd_sf"/>
</dbReference>
<evidence type="ECO:0000313" key="6">
    <source>
        <dbReference type="Proteomes" id="UP000010847"/>
    </source>
</evidence>
<dbReference type="PANTHER" id="PTHR43537">
    <property type="entry name" value="TRANSCRIPTIONAL REGULATOR, GNTR FAMILY"/>
    <property type="match status" value="1"/>
</dbReference>
<evidence type="ECO:0000313" key="5">
    <source>
        <dbReference type="EMBL" id="AHF07300.1"/>
    </source>
</evidence>
<dbReference type="RefSeq" id="WP_006716175.1">
    <property type="nucleotide sequence ID" value="NZ_CP007032.1"/>
</dbReference>
<dbReference type="CDD" id="cd07377">
    <property type="entry name" value="WHTH_GntR"/>
    <property type="match status" value="1"/>
</dbReference>
<keyword evidence="3" id="KW-0804">Transcription</keyword>
<dbReference type="eggNOG" id="COG2186">
    <property type="taxonomic scope" value="Bacteria"/>
</dbReference>
<dbReference type="Gene3D" id="1.10.10.10">
    <property type="entry name" value="Winged helix-like DNA-binding domain superfamily/Winged helix DNA-binding domain"/>
    <property type="match status" value="1"/>
</dbReference>
<gene>
    <name evidence="5" type="ORF">DESME_09880</name>
</gene>
<accession>W0E8W5</accession>
<dbReference type="SUPFAM" id="SSF48008">
    <property type="entry name" value="GntR ligand-binding domain-like"/>
    <property type="match status" value="1"/>
</dbReference>
<dbReference type="PANTHER" id="PTHR43537:SF5">
    <property type="entry name" value="UXU OPERON TRANSCRIPTIONAL REGULATOR"/>
    <property type="match status" value="1"/>
</dbReference>
<sequence>MDLKPIKTRKIYEEIVDQIRKLVTSGELRPGDRLPSERDLAERLQVSRASVREALSALQMLGLLDARSGEGTYIRQVNIESLVAPLAWVLYMEKDTVLELLEVRKIFEVQAVALAAERANLEDLQELEDALHMMYQDLQTEQLGEKADQRFHFAIARATHNTIFIHLMNVLSDTMERTLQASRIKLYEGSDMPRRLYEEHVTIFQAIQHRDISQASQLMYSHLAGVEANYAVVS</sequence>
<dbReference type="Proteomes" id="UP000010847">
    <property type="component" value="Chromosome"/>
</dbReference>
<feature type="domain" description="HTH gntR-type" evidence="4">
    <location>
        <begin position="9"/>
        <end position="77"/>
    </location>
</feature>
<dbReference type="PRINTS" id="PR00035">
    <property type="entry name" value="HTHGNTR"/>
</dbReference>
<dbReference type="GO" id="GO:0003677">
    <property type="term" value="F:DNA binding"/>
    <property type="evidence" value="ECO:0007669"/>
    <property type="project" value="UniProtKB-KW"/>
</dbReference>
<dbReference type="OrthoDB" id="9799482at2"/>
<dbReference type="InterPro" id="IPR000524">
    <property type="entry name" value="Tscrpt_reg_HTH_GntR"/>
</dbReference>
<dbReference type="STRING" id="871968.DESME_09880"/>
<dbReference type="HOGENOM" id="CLU_017584_9_3_9"/>
<keyword evidence="6" id="KW-1185">Reference proteome</keyword>